<evidence type="ECO:0000259" key="1">
    <source>
        <dbReference type="PROSITE" id="PS50181"/>
    </source>
</evidence>
<dbReference type="PANTHER" id="PTHR31672">
    <property type="entry name" value="BNACNNG10540D PROTEIN"/>
    <property type="match status" value="1"/>
</dbReference>
<dbReference type="Proteomes" id="UP001605036">
    <property type="component" value="Unassembled WGS sequence"/>
</dbReference>
<dbReference type="Gene3D" id="1.20.1280.50">
    <property type="match status" value="1"/>
</dbReference>
<dbReference type="SMART" id="SM00256">
    <property type="entry name" value="FBOX"/>
    <property type="match status" value="1"/>
</dbReference>
<proteinExistence type="predicted"/>
<accession>A0ABD1XG11</accession>
<gene>
    <name evidence="2" type="ORF">R1flu_026252</name>
</gene>
<evidence type="ECO:0000313" key="3">
    <source>
        <dbReference type="Proteomes" id="UP001605036"/>
    </source>
</evidence>
<dbReference type="SUPFAM" id="SSF50965">
    <property type="entry name" value="Galactose oxidase, central domain"/>
    <property type="match status" value="1"/>
</dbReference>
<dbReference type="SUPFAM" id="SSF81383">
    <property type="entry name" value="F-box domain"/>
    <property type="match status" value="1"/>
</dbReference>
<dbReference type="CDD" id="cd09917">
    <property type="entry name" value="F-box_SF"/>
    <property type="match status" value="1"/>
</dbReference>
<dbReference type="AlphaFoldDB" id="A0ABD1XG11"/>
<protein>
    <recommendedName>
        <fullName evidence="1">F-box domain-containing protein</fullName>
    </recommendedName>
</protein>
<dbReference type="Pfam" id="PF00646">
    <property type="entry name" value="F-box"/>
    <property type="match status" value="1"/>
</dbReference>
<dbReference type="PANTHER" id="PTHR31672:SF2">
    <property type="entry name" value="F-BOX DOMAIN-CONTAINING PROTEIN"/>
    <property type="match status" value="1"/>
</dbReference>
<dbReference type="InterPro" id="IPR050796">
    <property type="entry name" value="SCF_F-box_component"/>
</dbReference>
<keyword evidence="3" id="KW-1185">Reference proteome</keyword>
<comment type="caution">
    <text evidence="2">The sequence shown here is derived from an EMBL/GenBank/DDBJ whole genome shotgun (WGS) entry which is preliminary data.</text>
</comment>
<dbReference type="InterPro" id="IPR036047">
    <property type="entry name" value="F-box-like_dom_sf"/>
</dbReference>
<dbReference type="InterPro" id="IPR011043">
    <property type="entry name" value="Gal_Oxase/kelch_b-propeller"/>
</dbReference>
<dbReference type="InterPro" id="IPR001810">
    <property type="entry name" value="F-box_dom"/>
</dbReference>
<dbReference type="EMBL" id="JBHFFA010000008">
    <property type="protein sequence ID" value="KAL2607679.1"/>
    <property type="molecule type" value="Genomic_DNA"/>
</dbReference>
<reference evidence="2 3" key="1">
    <citation type="submission" date="2024-09" db="EMBL/GenBank/DDBJ databases">
        <title>Chromosome-scale assembly of Riccia fluitans.</title>
        <authorList>
            <person name="Paukszto L."/>
            <person name="Sawicki J."/>
            <person name="Karawczyk K."/>
            <person name="Piernik-Szablinska J."/>
            <person name="Szczecinska M."/>
            <person name="Mazdziarz M."/>
        </authorList>
    </citation>
    <scope>NUCLEOTIDE SEQUENCE [LARGE SCALE GENOMIC DNA]</scope>
    <source>
        <strain evidence="2">Rf_01</strain>
        <tissue evidence="2">Aerial parts of the thallus</tissue>
    </source>
</reference>
<name>A0ABD1XG11_9MARC</name>
<evidence type="ECO:0000313" key="2">
    <source>
        <dbReference type="EMBL" id="KAL2607679.1"/>
    </source>
</evidence>
<organism evidence="2 3">
    <name type="scientific">Riccia fluitans</name>
    <dbReference type="NCBI Taxonomy" id="41844"/>
    <lineage>
        <taxon>Eukaryota</taxon>
        <taxon>Viridiplantae</taxon>
        <taxon>Streptophyta</taxon>
        <taxon>Embryophyta</taxon>
        <taxon>Marchantiophyta</taxon>
        <taxon>Marchantiopsida</taxon>
        <taxon>Marchantiidae</taxon>
        <taxon>Marchantiales</taxon>
        <taxon>Ricciaceae</taxon>
        <taxon>Riccia</taxon>
    </lineage>
</organism>
<dbReference type="PROSITE" id="PS50181">
    <property type="entry name" value="FBOX"/>
    <property type="match status" value="1"/>
</dbReference>
<sequence>MDVGDSNEASTSDSVTFVVNDPIDFRFLANLLKSFEIELPTFHHVIRVDVDDDKSHSDLWFPHAPGTSIGATCSADTGADFLKTLPTDLLTEILKRLGDSDIRTLRRVSSSWRHAFRNLVHKFPGCAQLPARKALWISTLHGENAVAFLSNETSSRSKLYSRVFRFAERDVFPAEVRMVASEAGLICMKGDIRIRTYTSNQPTVYVDDDLGSRSAGASRIASSCEYRLVVCNPVLMDFNVLPTFQDLIEDLLAEPEAMFTKFGALSLKEKSEAKHLTKFGLVVDAYNLSYKVVVVSPSVRVQVFDSSCGVWRLGTAPPEGVLFSEEKMAVTYKACIYFVATEAEVPSGQSCRQMKWFIMRYDTKGNTWQRMLAVKGVHRTDSWTICQHTSLPDLVAMSDGVILVADNDEFTNKHIFRYNESSCEWDLIFHVPIFFNYISSFGPLKCIGTQMNLYFLLPNSFPFIEVDLGSKQWAWCLPRELHNEQNLKKFSETVSVTGTLAFEPSLHPASEPRDSLYQLW</sequence>
<feature type="domain" description="F-box" evidence="1">
    <location>
        <begin position="79"/>
        <end position="139"/>
    </location>
</feature>